<dbReference type="Proteomes" id="UP001061958">
    <property type="component" value="Unassembled WGS sequence"/>
</dbReference>
<accession>A0A9C7PUV8</accession>
<dbReference type="InterPro" id="IPR018450">
    <property type="entry name" value="Romo1/Mgr2"/>
</dbReference>
<evidence type="ECO:0000313" key="3">
    <source>
        <dbReference type="Proteomes" id="UP001061958"/>
    </source>
</evidence>
<keyword evidence="1" id="KW-0812">Transmembrane</keyword>
<protein>
    <submittedName>
        <fullName evidence="2">Uncharacterized protein</fullName>
    </submittedName>
</protein>
<dbReference type="SMART" id="SM01378">
    <property type="entry name" value="Romo1"/>
    <property type="match status" value="1"/>
</dbReference>
<sequence length="153" mass="15734">MGHSDQSAPQGLSLIPLLVYRQNCLVSGLSGFASGAVIGAALGGLSGGLDAYRLGLRGQPLLQTVVSVAGNRAVPFGAWMGVFSFSRCVLYGAGIRNNLVNAASAGFLAGCAATATQIPPHLWRNSLHLMGNNGIMSGAFAAFIPLVFQAVRF</sequence>
<feature type="transmembrane region" description="Helical" evidence="1">
    <location>
        <begin position="73"/>
        <end position="93"/>
    </location>
</feature>
<feature type="transmembrane region" description="Helical" evidence="1">
    <location>
        <begin position="99"/>
        <end position="118"/>
    </location>
</feature>
<keyword evidence="3" id="KW-1185">Reference proteome</keyword>
<evidence type="ECO:0000313" key="2">
    <source>
        <dbReference type="EMBL" id="GJQ10755.1"/>
    </source>
</evidence>
<reference evidence="2" key="2">
    <citation type="submission" date="2022-01" db="EMBL/GenBank/DDBJ databases">
        <authorList>
            <person name="Hirooka S."/>
            <person name="Miyagishima S.Y."/>
        </authorList>
    </citation>
    <scope>NUCLEOTIDE SEQUENCE</scope>
    <source>
        <strain evidence="2">NBRC 102759</strain>
    </source>
</reference>
<organism evidence="2 3">
    <name type="scientific">Galdieria partita</name>
    <dbReference type="NCBI Taxonomy" id="83374"/>
    <lineage>
        <taxon>Eukaryota</taxon>
        <taxon>Rhodophyta</taxon>
        <taxon>Bangiophyceae</taxon>
        <taxon>Galdieriales</taxon>
        <taxon>Galdieriaceae</taxon>
        <taxon>Galdieria</taxon>
    </lineage>
</organism>
<comment type="caution">
    <text evidence="2">The sequence shown here is derived from an EMBL/GenBank/DDBJ whole genome shotgun (WGS) entry which is preliminary data.</text>
</comment>
<reference evidence="2" key="1">
    <citation type="journal article" date="2022" name="Proc. Natl. Acad. Sci. U.S.A.">
        <title>Life cycle and functional genomics of the unicellular red alga Galdieria for elucidating algal and plant evolution and industrial use.</title>
        <authorList>
            <person name="Hirooka S."/>
            <person name="Itabashi T."/>
            <person name="Ichinose T.M."/>
            <person name="Onuma R."/>
            <person name="Fujiwara T."/>
            <person name="Yamashita S."/>
            <person name="Jong L.W."/>
            <person name="Tomita R."/>
            <person name="Iwane A.H."/>
            <person name="Miyagishima S.Y."/>
        </authorList>
    </citation>
    <scope>NUCLEOTIDE SEQUENCE</scope>
    <source>
        <strain evidence="2">NBRC 102759</strain>
    </source>
</reference>
<gene>
    <name evidence="2" type="ORF">GpartN1_g2546.t1</name>
</gene>
<dbReference type="OrthoDB" id="10319927at2759"/>
<evidence type="ECO:0000256" key="1">
    <source>
        <dbReference type="SAM" id="Phobius"/>
    </source>
</evidence>
<feature type="transmembrane region" description="Helical" evidence="1">
    <location>
        <begin position="130"/>
        <end position="151"/>
    </location>
</feature>
<dbReference type="EMBL" id="BQMJ01000018">
    <property type="protein sequence ID" value="GJQ10755.1"/>
    <property type="molecule type" value="Genomic_DNA"/>
</dbReference>
<name>A0A9C7PUV8_9RHOD</name>
<proteinExistence type="predicted"/>
<feature type="transmembrane region" description="Helical" evidence="1">
    <location>
        <begin position="32"/>
        <end position="52"/>
    </location>
</feature>
<keyword evidence="1" id="KW-0472">Membrane</keyword>
<keyword evidence="1" id="KW-1133">Transmembrane helix</keyword>
<dbReference type="AlphaFoldDB" id="A0A9C7PUV8"/>
<dbReference type="Pfam" id="PF10247">
    <property type="entry name" value="Romo1"/>
    <property type="match status" value="1"/>
</dbReference>